<keyword evidence="12" id="KW-0843">Virulence</keyword>
<keyword evidence="11 14" id="KW-0832">Ubl conjugation</keyword>
<evidence type="ECO:0000259" key="15">
    <source>
        <dbReference type="PROSITE" id="PS52053"/>
    </source>
</evidence>
<evidence type="ECO:0000256" key="11">
    <source>
        <dbReference type="ARBA" id="ARBA00022843"/>
    </source>
</evidence>
<gene>
    <name evidence="16" type="ORF">H4C44_01180</name>
</gene>
<reference evidence="16 17" key="1">
    <citation type="submission" date="2020-07" db="EMBL/GenBank/DDBJ databases">
        <title>Diversity of carbapenemase encoding genes among Pseudomonas putida group clinical isolates in a tertiary Brazilian hospital.</title>
        <authorList>
            <person name="Alberto-Lei F."/>
            <person name="Nodari C.S."/>
            <person name="Streling A.P."/>
            <person name="Paulino J.T."/>
            <person name="Bessa-Neto F.O."/>
            <person name="Cayo R."/>
            <person name="Gales A.C."/>
        </authorList>
    </citation>
    <scope>NUCLEOTIDE SEQUENCE [LARGE SCALE GENOMIC DNA]</scope>
    <source>
        <strain evidence="16 17">14535</strain>
    </source>
</reference>
<evidence type="ECO:0000256" key="6">
    <source>
        <dbReference type="ARBA" id="ARBA00022525"/>
    </source>
</evidence>
<dbReference type="InterPro" id="IPR032675">
    <property type="entry name" value="LRR_dom_sf"/>
</dbReference>
<evidence type="ECO:0000256" key="7">
    <source>
        <dbReference type="ARBA" id="ARBA00022614"/>
    </source>
</evidence>
<dbReference type="InterPro" id="IPR003591">
    <property type="entry name" value="Leu-rich_rpt_typical-subtyp"/>
</dbReference>
<evidence type="ECO:0000256" key="13">
    <source>
        <dbReference type="ARBA" id="ARBA00023200"/>
    </source>
</evidence>
<evidence type="ECO:0000256" key="3">
    <source>
        <dbReference type="ARBA" id="ARBA00004613"/>
    </source>
</evidence>
<comment type="similarity">
    <text evidence="4 14">Belongs to the LRR-containing bacterial E3 ligase family.</text>
</comment>
<protein>
    <recommendedName>
        <fullName evidence="5">RING-type E3 ubiquitin transferase</fullName>
        <ecNumber evidence="5">2.3.2.27</ecNumber>
    </recommendedName>
</protein>
<evidence type="ECO:0000256" key="4">
    <source>
        <dbReference type="ARBA" id="ARBA00009868"/>
    </source>
</evidence>
<accession>A0A7W2JEZ0</accession>
<evidence type="ECO:0000256" key="5">
    <source>
        <dbReference type="ARBA" id="ARBA00012483"/>
    </source>
</evidence>
<comment type="PTM">
    <text evidence="14">Ubiquitinated in the presence of host E1 ubiquitin-activating enzyme, E2 ubiquitin-conjugating enzyme and ubiquitin.</text>
</comment>
<keyword evidence="8 14" id="KW-0808">Transferase</keyword>
<keyword evidence="13 14" id="KW-1035">Host cytoplasm</keyword>
<dbReference type="PROSITE" id="PS52053">
    <property type="entry name" value="NEL"/>
    <property type="match status" value="1"/>
</dbReference>
<evidence type="ECO:0000256" key="2">
    <source>
        <dbReference type="ARBA" id="ARBA00004192"/>
    </source>
</evidence>
<dbReference type="InterPro" id="IPR046673">
    <property type="entry name" value="ToxA_N"/>
</dbReference>
<evidence type="ECO:0000313" key="17">
    <source>
        <dbReference type="Proteomes" id="UP000556620"/>
    </source>
</evidence>
<dbReference type="SUPFAM" id="SSF52058">
    <property type="entry name" value="L domain-like"/>
    <property type="match status" value="1"/>
</dbReference>
<keyword evidence="6 14" id="KW-0964">Secreted</keyword>
<keyword evidence="10 14" id="KW-0833">Ubl conjugation pathway</keyword>
<keyword evidence="7" id="KW-0433">Leucine-rich repeat</keyword>
<dbReference type="GO" id="GO:0030430">
    <property type="term" value="C:host cell cytoplasm"/>
    <property type="evidence" value="ECO:0007669"/>
    <property type="project" value="UniProtKB-SubCell"/>
</dbReference>
<dbReference type="InterPro" id="IPR029487">
    <property type="entry name" value="NEL_dom"/>
</dbReference>
<name>A0A7W2JEZ0_9PSED</name>
<dbReference type="PROSITE" id="PS51450">
    <property type="entry name" value="LRR"/>
    <property type="match status" value="1"/>
</dbReference>
<sequence>MPQAPLHPKLERATDDFISQILPDWLRRASASQIMALRDAYSAYLTSQAEMSAVLRQLQPIDAFARRLLTQGLHREGGALLDLDRLEWREQRRRFKVEPGKLPTDESYFVRVPALQRLMQNFASGESFYLETALVYPADPATDVPERVALDDAARIVEACRSTDVGARYQEHLARLFTPAFEQTLATSLRRTLALQLEIAATRGLLPAEDVQIVRDIVAGRRTALSNGRTVRCGPLQVLGCTVHGALVVEVANHNQRYAGSVQLVLSDDAHAAFRHLVSWRVVNFELVEMFKDPARYAALVERIALHERARFVATLAKRLADDEPDLEPTFANLPQGRFEGLALQQLQRIREDARFLAVPTADADSSQTLAREHALASAGLALLNLAGLFVPTVGALLLADMVVQTLSEVYEGARHWSLGHQHEAIEHLLGVAENLAVTAAVAGGATVVARGFVRSTFVDGLEPVTNDAGQQRLWSNDLTRYQSARPSGTLRELDNGLLSDGVRHWWYHDGSYWRVRAQGEHGPWRLQDVTDDTAFGPALEWNAEASWQLASERPLEWQGAQRLLQRLWPASSSLGSARVAQVLRVADVSEEHLRGLLVEKRPMPVVLRDTLERFAAGERIERFFAQVGSADSQLWQWCLDALGLQALPRDEQVVQVTRHAASLRPRLLDYLGCRYLEADAQAWLIRRDFPGLPDAYVLEVLRHISTEQRVILRTQARLPLAVAQQARELLQVARLTRMREGLFLAGSHHPGLDELVFSLLREHAKWPATAQVELREGSLAGRRLAQLPGPEQTAANVVMVRQEGHYRLYDVAGTELQASAQRPLEFYEALLACLPTADRQRLGWQGDQARSALRLALQRWLPQGRAALLKLLGVSDVGVPPNPVRRLPDGRVGYVLSGRGAAGNFSQRVLRTRIRSLYPGFNEEEVETFLELLLERPGSAFCNLLLQEQQYRRFSDALTRWVEGTRNSASQAARLSAAGELRRSWRLIGERIVDQHGESQGMRLSLTGVPLRSLPELPAGTDFNHLAELILSDLAVEHVPASFLRCFTQLRWLNMSGNRLSEVPAELRHLSHLTNLSLAGNQIRMTAAGVATLGSLTRLRVLDLNHNPLGAIALQLDTLGRLRELHMRGANLQTVPAQLHRCRLLELADLRDNHIGALPEPLLEAPEALRLAVQLSGNPLSNAVRQRMLAAGAVEAAVDEPLLAIDTARERWLALVAAPQRGFSEAWWDGVQREEGSDAFFRLLTELTDTRDYQVIPDDLGWRVWRMLEAMQSDTVLREELFNLAADPRTCADSVASCFSALEVRLYLRQSLQQAEPVAARLTRLRVARQLFRLEQVERLAREDVKARLAQGQHVDEVEVSLAYRTGLAEELDLPGQPRTMQFETIAAVSRQQLAAAAATVREAEATEQLPRFIAQRDFWQEYLRREQPAAFNAVEAPFWGRMEELGAEAANEGAYLRDFDRLAEERKAAIEALLLRLTREAMDLPMGSGSRTERASG</sequence>
<evidence type="ECO:0000256" key="8">
    <source>
        <dbReference type="ARBA" id="ARBA00022679"/>
    </source>
</evidence>
<dbReference type="EMBL" id="JACGCU010000001">
    <property type="protein sequence ID" value="MBA6057791.1"/>
    <property type="molecule type" value="Genomic_DNA"/>
</dbReference>
<organism evidence="16 17">
    <name type="scientific">Pseudomonas juntendi</name>
    <dbReference type="NCBI Taxonomy" id="2666183"/>
    <lineage>
        <taxon>Bacteria</taxon>
        <taxon>Pseudomonadati</taxon>
        <taxon>Pseudomonadota</taxon>
        <taxon>Gammaproteobacteria</taxon>
        <taxon>Pseudomonadales</taxon>
        <taxon>Pseudomonadaceae</taxon>
        <taxon>Pseudomonas</taxon>
    </lineage>
</organism>
<comment type="caution">
    <text evidence="16">The sequence shown here is derived from an EMBL/GenBank/DDBJ whole genome shotgun (WGS) entry which is preliminary data.</text>
</comment>
<feature type="domain" description="NEL" evidence="15">
    <location>
        <begin position="1205"/>
        <end position="1499"/>
    </location>
</feature>
<dbReference type="Pfam" id="PF20178">
    <property type="entry name" value="ToxA_N"/>
    <property type="match status" value="1"/>
</dbReference>
<keyword evidence="9" id="KW-0677">Repeat</keyword>
<comment type="catalytic activity">
    <reaction evidence="1">
        <text>S-ubiquitinyl-[E2 ubiquitin-conjugating enzyme]-L-cysteine + [acceptor protein]-L-lysine = [E2 ubiquitin-conjugating enzyme]-L-cysteine + N(6)-ubiquitinyl-[acceptor protein]-L-lysine.</text>
        <dbReference type="EC" id="2.3.2.27"/>
    </reaction>
</comment>
<dbReference type="Proteomes" id="UP000556620">
    <property type="component" value="Unassembled WGS sequence"/>
</dbReference>
<evidence type="ECO:0000256" key="14">
    <source>
        <dbReference type="PROSITE-ProRule" id="PRU01398"/>
    </source>
</evidence>
<evidence type="ECO:0000256" key="12">
    <source>
        <dbReference type="ARBA" id="ARBA00023026"/>
    </source>
</evidence>
<comment type="subcellular location">
    <subcellularLocation>
        <location evidence="2">Host cytoplasm</location>
    </subcellularLocation>
    <subcellularLocation>
        <location evidence="3">Secreted</location>
    </subcellularLocation>
</comment>
<feature type="active site" description="Glycyl thioester intermediate" evidence="14">
    <location>
        <position position="1292"/>
    </location>
</feature>
<dbReference type="InterPro" id="IPR001611">
    <property type="entry name" value="Leu-rich_rpt"/>
</dbReference>
<dbReference type="Pfam" id="PF13855">
    <property type="entry name" value="LRR_8"/>
    <property type="match status" value="1"/>
</dbReference>
<dbReference type="Pfam" id="PF14496">
    <property type="entry name" value="NEL"/>
    <property type="match status" value="1"/>
</dbReference>
<evidence type="ECO:0000256" key="9">
    <source>
        <dbReference type="ARBA" id="ARBA00022737"/>
    </source>
</evidence>
<evidence type="ECO:0000256" key="10">
    <source>
        <dbReference type="ARBA" id="ARBA00022786"/>
    </source>
</evidence>
<proteinExistence type="inferred from homology"/>
<dbReference type="Gene3D" id="1.20.1270.130">
    <property type="entry name" value="Shigella T3SS effector IpaH domain"/>
    <property type="match status" value="1"/>
</dbReference>
<dbReference type="GO" id="GO:0016567">
    <property type="term" value="P:protein ubiquitination"/>
    <property type="evidence" value="ECO:0007669"/>
    <property type="project" value="InterPro"/>
</dbReference>
<dbReference type="RefSeq" id="WP_182364706.1">
    <property type="nucleotide sequence ID" value="NZ_JACGCU010000001.1"/>
</dbReference>
<dbReference type="PANTHER" id="PTHR47114">
    <property type="match status" value="1"/>
</dbReference>
<dbReference type="SMART" id="SM00369">
    <property type="entry name" value="LRR_TYP"/>
    <property type="match status" value="4"/>
</dbReference>
<dbReference type="GO" id="GO:0005576">
    <property type="term" value="C:extracellular region"/>
    <property type="evidence" value="ECO:0007669"/>
    <property type="project" value="UniProtKB-SubCell"/>
</dbReference>
<dbReference type="GO" id="GO:0061630">
    <property type="term" value="F:ubiquitin protein ligase activity"/>
    <property type="evidence" value="ECO:0007669"/>
    <property type="project" value="UniProtKB-EC"/>
</dbReference>
<dbReference type="Gene3D" id="1.20.58.360">
    <property type="entry name" value="Shigella T3SS effector IpaH defines"/>
    <property type="match status" value="1"/>
</dbReference>
<evidence type="ECO:0000256" key="1">
    <source>
        <dbReference type="ARBA" id="ARBA00000900"/>
    </source>
</evidence>
<dbReference type="Gene3D" id="3.80.10.10">
    <property type="entry name" value="Ribonuclease Inhibitor"/>
    <property type="match status" value="1"/>
</dbReference>
<evidence type="ECO:0000313" key="16">
    <source>
        <dbReference type="EMBL" id="MBA6057791.1"/>
    </source>
</evidence>
<dbReference type="EC" id="2.3.2.27" evidence="5"/>
<dbReference type="PANTHER" id="PTHR47114:SF2">
    <property type="entry name" value="OLIGODENDROCYTE-MYELIN GLYCOPROTEIN"/>
    <property type="match status" value="1"/>
</dbReference>
<dbReference type="InterPro" id="IPR051071">
    <property type="entry name" value="LRR-bact_E3_ubiq_ligases"/>
</dbReference>